<organism evidence="7 8">
    <name type="scientific">Nonomuraea ferruginea</name>
    <dbReference type="NCBI Taxonomy" id="46174"/>
    <lineage>
        <taxon>Bacteria</taxon>
        <taxon>Bacillati</taxon>
        <taxon>Actinomycetota</taxon>
        <taxon>Actinomycetes</taxon>
        <taxon>Streptosporangiales</taxon>
        <taxon>Streptosporangiaceae</taxon>
        <taxon>Nonomuraea</taxon>
    </lineage>
</organism>
<reference evidence="7 8" key="1">
    <citation type="submission" date="2022-11" db="EMBL/GenBank/DDBJ databases">
        <title>Nonomuraea corallina sp. nov., a new species of the genus Nonomuraea isolated from sea side sediment in Thai sea.</title>
        <authorList>
            <person name="Ngamcharungchit C."/>
            <person name="Matsumoto A."/>
            <person name="Suriyachadkun C."/>
            <person name="Panbangred W."/>
            <person name="Inahashi Y."/>
            <person name="Intra B."/>
        </authorList>
    </citation>
    <scope>NUCLEOTIDE SEQUENCE [LARGE SCALE GENOMIC DNA]</scope>
    <source>
        <strain evidence="7 8">DSM 43553</strain>
    </source>
</reference>
<dbReference type="Pfam" id="PF24517">
    <property type="entry name" value="CBM96"/>
    <property type="match status" value="1"/>
</dbReference>
<dbReference type="NCBIfam" id="NF033679">
    <property type="entry name" value="DNRLRE_dom"/>
    <property type="match status" value="1"/>
</dbReference>
<keyword evidence="8" id="KW-1185">Reference proteome</keyword>
<proteinExistence type="predicted"/>
<feature type="compositionally biased region" description="Polar residues" evidence="4">
    <location>
        <begin position="690"/>
        <end position="704"/>
    </location>
</feature>
<evidence type="ECO:0000256" key="2">
    <source>
        <dbReference type="ARBA" id="ARBA00022525"/>
    </source>
</evidence>
<name>A0ABT4T0D9_9ACTN</name>
<dbReference type="InterPro" id="IPR032812">
    <property type="entry name" value="SbsA_Ig"/>
</dbReference>
<evidence type="ECO:0000256" key="4">
    <source>
        <dbReference type="SAM" id="MobiDB-lite"/>
    </source>
</evidence>
<gene>
    <name evidence="7" type="ORF">OUY24_19300</name>
</gene>
<evidence type="ECO:0000259" key="5">
    <source>
        <dbReference type="Pfam" id="PF13205"/>
    </source>
</evidence>
<keyword evidence="2" id="KW-0964">Secreted</keyword>
<dbReference type="InterPro" id="IPR014755">
    <property type="entry name" value="Cu-Rt/internalin_Ig-like"/>
</dbReference>
<comment type="caution">
    <text evidence="7">The sequence shown here is derived from an EMBL/GenBank/DDBJ whole genome shotgun (WGS) entry which is preliminary data.</text>
</comment>
<dbReference type="Gene3D" id="2.60.40.1220">
    <property type="match status" value="1"/>
</dbReference>
<feature type="compositionally biased region" description="Acidic residues" evidence="4">
    <location>
        <begin position="562"/>
        <end position="573"/>
    </location>
</feature>
<dbReference type="RefSeq" id="WP_271277231.1">
    <property type="nucleotide sequence ID" value="NZ_JAPNUD010000050.1"/>
</dbReference>
<evidence type="ECO:0000313" key="7">
    <source>
        <dbReference type="EMBL" id="MDA0642780.1"/>
    </source>
</evidence>
<keyword evidence="3" id="KW-0732">Signal</keyword>
<dbReference type="Gene3D" id="2.60.120.200">
    <property type="match status" value="1"/>
</dbReference>
<feature type="region of interest" description="Disordered" evidence="4">
    <location>
        <begin position="684"/>
        <end position="704"/>
    </location>
</feature>
<dbReference type="Proteomes" id="UP001212498">
    <property type="component" value="Unassembled WGS sequence"/>
</dbReference>
<evidence type="ECO:0000259" key="6">
    <source>
        <dbReference type="Pfam" id="PF24517"/>
    </source>
</evidence>
<dbReference type="EMBL" id="JAPNUD010000050">
    <property type="protein sequence ID" value="MDA0642780.1"/>
    <property type="molecule type" value="Genomic_DNA"/>
</dbReference>
<evidence type="ECO:0000313" key="8">
    <source>
        <dbReference type="Proteomes" id="UP001212498"/>
    </source>
</evidence>
<feature type="domain" description="Carbohydrate-binding module family 96" evidence="6">
    <location>
        <begin position="292"/>
        <end position="446"/>
    </location>
</feature>
<feature type="compositionally biased region" description="Low complexity" evidence="4">
    <location>
        <begin position="21"/>
        <end position="38"/>
    </location>
</feature>
<feature type="region of interest" description="Disordered" evidence="4">
    <location>
        <begin position="1"/>
        <end position="50"/>
    </location>
</feature>
<evidence type="ECO:0000256" key="3">
    <source>
        <dbReference type="ARBA" id="ARBA00022729"/>
    </source>
</evidence>
<protein>
    <submittedName>
        <fullName evidence="7">DNRLRE domain-containing protein</fullName>
    </submittedName>
</protein>
<sequence length="753" mass="80128">MPLSLMSAPAIAQSPTPPTTSTPAATSTTPPSAPDTPTGKALAQAKKDNRRVEIEALRSEKATYYANPDGKTVRMEQHLHPIRVKNAKGDGFTPIDTTLVETGGVIKPKAVKGELTLSAGDDAFVLKSKGGKGSATIGSPGELPKPTLKGSTATYPSLYGKGIDLVVTATATGFKQEIVLRERVTGPVSFRIPTTVPKNLALEEDAAGKPALLSQGKKIADLPPALLLDAVAADLDSDADAGKVGKAAVTLDQSASALVYTPDPAYLADPAVAYPVTLAAFDDDWWEPELGNDTFVNNADYPNGYANSGLDRILVGKSNSGAVRWRSYIRFDEFPADHPIRGATIQNADLVLWNHLSSDCGLFVGSGITAYQVTERWDVSTLTWSSQPRITTTGADTEYAGYASTNCTGAMNYPWDLIHSVDDIVQAWADGEPNYGFQLTAGNESDLTNWRRYRTNEAGGCTTTPRQDCLGTLHPPFLTVDFEPPIPPRRETVVITSREPLTSIPEYEEALTKSIYVPETPESIDSLAMSEELAAATEQHRDGEGSFIGTDNLSPSVPYPGDGDDSDNPDGEDTATPRVRTTEPANDATEVPLDSHVRATFSEQVYGAIISIKSAQGADVQGTTALDSNGEIATFTPTQPLRPGTRYTVDVSEATDSWENEMIPYSWSFRTVDQAAARWTLDEGDGRTAADSSGNNHDASLNDTASWITGKSGNGISNVPSQARTTASAAAVKQGKAVEVVDETTATSITYAQ</sequence>
<accession>A0ABT4T0D9</accession>
<dbReference type="InterPro" id="IPR055372">
    <property type="entry name" value="CBM96"/>
</dbReference>
<feature type="domain" description="SbsA Ig-like" evidence="5">
    <location>
        <begin position="573"/>
        <end position="671"/>
    </location>
</feature>
<evidence type="ECO:0000256" key="1">
    <source>
        <dbReference type="ARBA" id="ARBA00004613"/>
    </source>
</evidence>
<comment type="subcellular location">
    <subcellularLocation>
        <location evidence="1">Secreted</location>
    </subcellularLocation>
</comment>
<dbReference type="Pfam" id="PF13205">
    <property type="entry name" value="Big_5"/>
    <property type="match status" value="1"/>
</dbReference>
<feature type="region of interest" description="Disordered" evidence="4">
    <location>
        <begin position="533"/>
        <end position="590"/>
    </location>
</feature>